<organism evidence="1 2">
    <name type="scientific">Panagrolaimus superbus</name>
    <dbReference type="NCBI Taxonomy" id="310955"/>
    <lineage>
        <taxon>Eukaryota</taxon>
        <taxon>Metazoa</taxon>
        <taxon>Ecdysozoa</taxon>
        <taxon>Nematoda</taxon>
        <taxon>Chromadorea</taxon>
        <taxon>Rhabditida</taxon>
        <taxon>Tylenchina</taxon>
        <taxon>Panagrolaimomorpha</taxon>
        <taxon>Panagrolaimoidea</taxon>
        <taxon>Panagrolaimidae</taxon>
        <taxon>Panagrolaimus</taxon>
    </lineage>
</organism>
<name>A0A914ZAS0_9BILA</name>
<dbReference type="AlphaFoldDB" id="A0A914ZAS0"/>
<dbReference type="Proteomes" id="UP000887577">
    <property type="component" value="Unplaced"/>
</dbReference>
<keyword evidence="1" id="KW-1185">Reference proteome</keyword>
<accession>A0A914ZAS0</accession>
<protein>
    <submittedName>
        <fullName evidence="2">Uncharacterized protein</fullName>
    </submittedName>
</protein>
<evidence type="ECO:0000313" key="1">
    <source>
        <dbReference type="Proteomes" id="UP000887577"/>
    </source>
</evidence>
<reference evidence="2" key="1">
    <citation type="submission" date="2022-11" db="UniProtKB">
        <authorList>
            <consortium name="WormBaseParasite"/>
        </authorList>
    </citation>
    <scope>IDENTIFICATION</scope>
</reference>
<proteinExistence type="predicted"/>
<dbReference type="WBParaSite" id="PSU_v2.g9015.t1">
    <property type="protein sequence ID" value="PSU_v2.g9015.t1"/>
    <property type="gene ID" value="PSU_v2.g9015"/>
</dbReference>
<evidence type="ECO:0000313" key="2">
    <source>
        <dbReference type="WBParaSite" id="PSU_v2.g9015.t1"/>
    </source>
</evidence>
<sequence length="95" mass="11541">MDYDYQAVFKEMKHKKLTEYITYDFELDEKKLRRDVARGDVKIEYKSPIFDAIKQMKVKWFMTVRPNCQGNKNLGVYFNVIDEDEDKESKRHLHT</sequence>